<gene>
    <name evidence="1" type="ORF">CWM47_15035</name>
</gene>
<reference evidence="1 2" key="1">
    <citation type="submission" date="2017-11" db="EMBL/GenBank/DDBJ databases">
        <title>Taxonomic description and genome sequences of Spirosoma HA7 sp. nov., isolated from pollen microhabitat of Corylus avellana.</title>
        <authorList>
            <person name="Ambika Manirajan B."/>
            <person name="Suarez C."/>
            <person name="Ratering S."/>
            <person name="Geissler-Plaum R."/>
            <person name="Cardinale M."/>
            <person name="Sylvia S."/>
        </authorList>
    </citation>
    <scope>NUCLEOTIDE SEQUENCE [LARGE SCALE GENOMIC DNA]</scope>
    <source>
        <strain evidence="1 2">HA7</strain>
    </source>
</reference>
<evidence type="ECO:0000313" key="2">
    <source>
        <dbReference type="Proteomes" id="UP000232883"/>
    </source>
</evidence>
<dbReference type="RefSeq" id="WP_100988874.1">
    <property type="nucleotide sequence ID" value="NZ_CP025096.1"/>
</dbReference>
<keyword evidence="2" id="KW-1185">Reference proteome</keyword>
<name>A0A2K8YZH3_9BACT</name>
<evidence type="ECO:0000313" key="1">
    <source>
        <dbReference type="EMBL" id="AUD03033.1"/>
    </source>
</evidence>
<sequence>MKRSFVFTLAQNKHISGLDEYAPPLINPDYNHELEVVFDDKQALQEFTLLLAAYKRAGSEVAQHLRQSLLADYCP</sequence>
<dbReference type="KEGG" id="spir:CWM47_15035"/>
<dbReference type="EMBL" id="CP025096">
    <property type="protein sequence ID" value="AUD03033.1"/>
    <property type="molecule type" value="Genomic_DNA"/>
</dbReference>
<proteinExistence type="predicted"/>
<dbReference type="Proteomes" id="UP000232883">
    <property type="component" value="Chromosome"/>
</dbReference>
<protein>
    <submittedName>
        <fullName evidence="1">Uncharacterized protein</fullName>
    </submittedName>
</protein>
<accession>A0A2K8YZH3</accession>
<dbReference type="AlphaFoldDB" id="A0A2K8YZH3"/>
<organism evidence="1 2">
    <name type="scientific">Spirosoma pollinicola</name>
    <dbReference type="NCBI Taxonomy" id="2057025"/>
    <lineage>
        <taxon>Bacteria</taxon>
        <taxon>Pseudomonadati</taxon>
        <taxon>Bacteroidota</taxon>
        <taxon>Cytophagia</taxon>
        <taxon>Cytophagales</taxon>
        <taxon>Cytophagaceae</taxon>
        <taxon>Spirosoma</taxon>
    </lineage>
</organism>